<keyword evidence="1" id="KW-0732">Signal</keyword>
<feature type="non-terminal residue" evidence="2">
    <location>
        <position position="103"/>
    </location>
</feature>
<evidence type="ECO:0000256" key="1">
    <source>
        <dbReference type="SAM" id="SignalP"/>
    </source>
</evidence>
<evidence type="ECO:0000313" key="2">
    <source>
        <dbReference type="EMBL" id="GMS85282.1"/>
    </source>
</evidence>
<dbReference type="EMBL" id="BTSX01000002">
    <property type="protein sequence ID" value="GMS85282.1"/>
    <property type="molecule type" value="Genomic_DNA"/>
</dbReference>
<name>A0AAV5SR75_9BILA</name>
<evidence type="ECO:0000313" key="3">
    <source>
        <dbReference type="Proteomes" id="UP001432027"/>
    </source>
</evidence>
<reference evidence="2" key="1">
    <citation type="submission" date="2023-10" db="EMBL/GenBank/DDBJ databases">
        <title>Genome assembly of Pristionchus species.</title>
        <authorList>
            <person name="Yoshida K."/>
            <person name="Sommer R.J."/>
        </authorList>
    </citation>
    <scope>NUCLEOTIDE SEQUENCE</scope>
    <source>
        <strain evidence="2">RS0144</strain>
    </source>
</reference>
<feature type="signal peptide" evidence="1">
    <location>
        <begin position="1"/>
        <end position="16"/>
    </location>
</feature>
<sequence>MLWLLFIFSLPFIGSSVKYSIDKDRCNTDTACYIRKSCLENGGTAKTVLVRYKTKTLIDNTCDVFLQIRPFTHFEFQFIIQVNSSTKAISPEGVALRQGVEEQ</sequence>
<gene>
    <name evidence="2" type="ORF">PENTCL1PPCAC_7457</name>
</gene>
<feature type="chain" id="PRO_5043831644" evidence="1">
    <location>
        <begin position="17"/>
        <end position="103"/>
    </location>
</feature>
<organism evidence="2 3">
    <name type="scientific">Pristionchus entomophagus</name>
    <dbReference type="NCBI Taxonomy" id="358040"/>
    <lineage>
        <taxon>Eukaryota</taxon>
        <taxon>Metazoa</taxon>
        <taxon>Ecdysozoa</taxon>
        <taxon>Nematoda</taxon>
        <taxon>Chromadorea</taxon>
        <taxon>Rhabditida</taxon>
        <taxon>Rhabditina</taxon>
        <taxon>Diplogasteromorpha</taxon>
        <taxon>Diplogasteroidea</taxon>
        <taxon>Neodiplogasteridae</taxon>
        <taxon>Pristionchus</taxon>
    </lineage>
</organism>
<protein>
    <submittedName>
        <fullName evidence="2">Uncharacterized protein</fullName>
    </submittedName>
</protein>
<dbReference type="Proteomes" id="UP001432027">
    <property type="component" value="Unassembled WGS sequence"/>
</dbReference>
<accession>A0AAV5SR75</accession>
<dbReference type="AlphaFoldDB" id="A0AAV5SR75"/>
<comment type="caution">
    <text evidence="2">The sequence shown here is derived from an EMBL/GenBank/DDBJ whole genome shotgun (WGS) entry which is preliminary data.</text>
</comment>
<proteinExistence type="predicted"/>
<keyword evidence="3" id="KW-1185">Reference proteome</keyword>